<sequence>ILDELIGGPRMTFTIRLKATEFDPLLIDYKVQSLLYM</sequence>
<name>A0A820M0L4_9BILA</name>
<reference evidence="1" key="1">
    <citation type="submission" date="2021-02" db="EMBL/GenBank/DDBJ databases">
        <authorList>
            <person name="Nowell W R."/>
        </authorList>
    </citation>
    <scope>NUCLEOTIDE SEQUENCE</scope>
</reference>
<feature type="non-terminal residue" evidence="1">
    <location>
        <position position="1"/>
    </location>
</feature>
<dbReference type="EMBL" id="CAJOBE010053993">
    <property type="protein sequence ID" value="CAF4366100.1"/>
    <property type="molecule type" value="Genomic_DNA"/>
</dbReference>
<comment type="caution">
    <text evidence="1">The sequence shown here is derived from an EMBL/GenBank/DDBJ whole genome shotgun (WGS) entry which is preliminary data.</text>
</comment>
<dbReference type="AlphaFoldDB" id="A0A820M0L4"/>
<evidence type="ECO:0000313" key="1">
    <source>
        <dbReference type="EMBL" id="CAF4366100.1"/>
    </source>
</evidence>
<proteinExistence type="predicted"/>
<organism evidence="1 2">
    <name type="scientific">Rotaria sordida</name>
    <dbReference type="NCBI Taxonomy" id="392033"/>
    <lineage>
        <taxon>Eukaryota</taxon>
        <taxon>Metazoa</taxon>
        <taxon>Spiralia</taxon>
        <taxon>Gnathifera</taxon>
        <taxon>Rotifera</taxon>
        <taxon>Eurotatoria</taxon>
        <taxon>Bdelloidea</taxon>
        <taxon>Philodinida</taxon>
        <taxon>Philodinidae</taxon>
        <taxon>Rotaria</taxon>
    </lineage>
</organism>
<evidence type="ECO:0000313" key="2">
    <source>
        <dbReference type="Proteomes" id="UP000663874"/>
    </source>
</evidence>
<gene>
    <name evidence="1" type="ORF">FNK824_LOCUS42830</name>
</gene>
<protein>
    <submittedName>
        <fullName evidence="1">Uncharacterized protein</fullName>
    </submittedName>
</protein>
<dbReference type="Proteomes" id="UP000663874">
    <property type="component" value="Unassembled WGS sequence"/>
</dbReference>
<accession>A0A820M0L4</accession>